<evidence type="ECO:0000313" key="7">
    <source>
        <dbReference type="EMBL" id="KAF7492211.1"/>
    </source>
</evidence>
<proteinExistence type="predicted"/>
<dbReference type="InterPro" id="IPR038508">
    <property type="entry name" value="ArfGAP_dom_sf"/>
</dbReference>
<dbReference type="GO" id="GO:0008270">
    <property type="term" value="F:zinc ion binding"/>
    <property type="evidence" value="ECO:0007669"/>
    <property type="project" value="UniProtKB-KW"/>
</dbReference>
<protein>
    <recommendedName>
        <fullName evidence="6">Arf-GAP domain-containing protein</fullName>
    </recommendedName>
</protein>
<dbReference type="PANTHER" id="PTHR45686">
    <property type="entry name" value="ADP-RIBOSYLATION FACTOR GTPASE ACTIVATING PROTEIN 3, ISOFORM H-RELATED"/>
    <property type="match status" value="1"/>
</dbReference>
<keyword evidence="2" id="KW-0479">Metal-binding</keyword>
<dbReference type="GO" id="GO:0005096">
    <property type="term" value="F:GTPase activator activity"/>
    <property type="evidence" value="ECO:0007669"/>
    <property type="project" value="UniProtKB-KW"/>
</dbReference>
<dbReference type="GO" id="GO:0048205">
    <property type="term" value="P:COPI coating of Golgi vesicle"/>
    <property type="evidence" value="ECO:0007669"/>
    <property type="project" value="TreeGrafter"/>
</dbReference>
<dbReference type="PANTHER" id="PTHR45686:SF4">
    <property type="entry name" value="ADP-RIBOSYLATION FACTOR GTPASE ACTIVATING PROTEIN 3, ISOFORM H"/>
    <property type="match status" value="1"/>
</dbReference>
<dbReference type="SUPFAM" id="SSF57863">
    <property type="entry name" value="ArfGap/RecO-like zinc finger"/>
    <property type="match status" value="1"/>
</dbReference>
<dbReference type="OrthoDB" id="983479at2759"/>
<evidence type="ECO:0000313" key="8">
    <source>
        <dbReference type="EnsemblMetazoa" id="KAF7492211.1"/>
    </source>
</evidence>
<dbReference type="GO" id="GO:0000139">
    <property type="term" value="C:Golgi membrane"/>
    <property type="evidence" value="ECO:0007669"/>
    <property type="project" value="GOC"/>
</dbReference>
<sequence length="509" mass="56968">MEPTKEEINQVLTKLRALNANKTCFDCGSKNPSWASVTYGIFICIDCSAIHRSLGVHLSFVRSTLLDASWSLAQIRSMQLGGNANAHQFFQQHNCNMKDPTTKYNSKAAELYRNKLSQQVSNSIRTFGNVLECPSISKNDKNDSIEKDQNDKNKDFFDYAISETHVPYKDEDIFLSEKNVRQSTTSGPNVTADLDSEAKLNDYKSTVIGKKSTAKKSNQRRGLGAQKVQADFDKMEQEALEIDKIKSHQVTEPKSAEEQEKKLTSIGIDYNAKHKQAEDKLKSDPNKAAQLERLGIGFVNAGRSSKSHSAVSDMKVIEQDSACKPKNFSNNLMNEWGFSSSSKGSKDFARIKDDFWSENGLSNKNKTKKPQIYDSITTIDLDIKRNSRNNVDNNDHCLKENKSYKQNIPSDNSEVQRKFANAKAISSEQYFGNDDNIESKSTGRFEGSTSISSDDFFGRRSQTSAAANFNSTNLYDLKEGVKDNVSKLAGRLSNLASDVVKTLNRMDIM</sequence>
<keyword evidence="3 5" id="KW-0863">Zinc-finger</keyword>
<dbReference type="PROSITE" id="PS50115">
    <property type="entry name" value="ARFGAP"/>
    <property type="match status" value="1"/>
</dbReference>
<accession>A0A834VCX3</accession>
<gene>
    <name evidence="7" type="ORF">SSS_8295</name>
</gene>
<evidence type="ECO:0000256" key="1">
    <source>
        <dbReference type="ARBA" id="ARBA00022468"/>
    </source>
</evidence>
<keyword evidence="9" id="KW-1185">Reference proteome</keyword>
<evidence type="ECO:0000259" key="6">
    <source>
        <dbReference type="PROSITE" id="PS50115"/>
    </source>
</evidence>
<dbReference type="CDD" id="cd08959">
    <property type="entry name" value="ArfGap_ArfGap1_like"/>
    <property type="match status" value="1"/>
</dbReference>
<dbReference type="SMART" id="SM00105">
    <property type="entry name" value="ArfGap"/>
    <property type="match status" value="1"/>
</dbReference>
<dbReference type="EMBL" id="WVUK01000056">
    <property type="protein sequence ID" value="KAF7492211.1"/>
    <property type="molecule type" value="Genomic_DNA"/>
</dbReference>
<keyword evidence="4" id="KW-0862">Zinc</keyword>
<reference evidence="7" key="2">
    <citation type="submission" date="2020-01" db="EMBL/GenBank/DDBJ databases">
        <authorList>
            <person name="Korhonen P.K.K."/>
            <person name="Guangxu M.G."/>
            <person name="Wang T.W."/>
            <person name="Stroehlein A.J.S."/>
            <person name="Young N.D."/>
            <person name="Ang C.-S.A."/>
            <person name="Fernando D.W.F."/>
            <person name="Lu H.L."/>
            <person name="Taylor S.T."/>
            <person name="Ehtesham M.E.M."/>
            <person name="Najaraj S.H.N."/>
            <person name="Harsha G.H.G."/>
            <person name="Madugundu A.M."/>
            <person name="Renuse S.R."/>
            <person name="Holt D.H."/>
            <person name="Pandey A.P."/>
            <person name="Papenfuss A.P."/>
            <person name="Gasser R.B.G."/>
            <person name="Fischer K.F."/>
        </authorList>
    </citation>
    <scope>NUCLEOTIDE SEQUENCE</scope>
    <source>
        <strain evidence="7">SSS_KF_BRIS2020</strain>
    </source>
</reference>
<dbReference type="Gene3D" id="1.10.220.150">
    <property type="entry name" value="Arf GTPase activating protein"/>
    <property type="match status" value="1"/>
</dbReference>
<dbReference type="PRINTS" id="PR00405">
    <property type="entry name" value="REVINTRACTNG"/>
</dbReference>
<reference evidence="9" key="1">
    <citation type="journal article" date="2020" name="PLoS Negl. Trop. Dis.">
        <title>High-quality nuclear genome for Sarcoptes scabiei-A critical resource for a neglected parasite.</title>
        <authorList>
            <person name="Korhonen P.K."/>
            <person name="Gasser R.B."/>
            <person name="Ma G."/>
            <person name="Wang T."/>
            <person name="Stroehlein A.J."/>
            <person name="Young N.D."/>
            <person name="Ang C.S."/>
            <person name="Fernando D.D."/>
            <person name="Lu H.C."/>
            <person name="Taylor S."/>
            <person name="Reynolds S.L."/>
            <person name="Mofiz E."/>
            <person name="Najaraj S.H."/>
            <person name="Gowda H."/>
            <person name="Madugundu A."/>
            <person name="Renuse S."/>
            <person name="Holt D."/>
            <person name="Pandey A."/>
            <person name="Papenfuss A.T."/>
            <person name="Fischer K."/>
        </authorList>
    </citation>
    <scope>NUCLEOTIDE SEQUENCE [LARGE SCALE GENOMIC DNA]</scope>
</reference>
<evidence type="ECO:0000256" key="3">
    <source>
        <dbReference type="ARBA" id="ARBA00022771"/>
    </source>
</evidence>
<evidence type="ECO:0000256" key="4">
    <source>
        <dbReference type="ARBA" id="ARBA00022833"/>
    </source>
</evidence>
<feature type="domain" description="Arf-GAP" evidence="6">
    <location>
        <begin position="9"/>
        <end position="116"/>
    </location>
</feature>
<evidence type="ECO:0000313" key="9">
    <source>
        <dbReference type="Proteomes" id="UP000070412"/>
    </source>
</evidence>
<dbReference type="AlphaFoldDB" id="A0A834VCX3"/>
<dbReference type="Pfam" id="PF01412">
    <property type="entry name" value="ArfGap"/>
    <property type="match status" value="1"/>
</dbReference>
<reference evidence="8" key="3">
    <citation type="submission" date="2022-06" db="UniProtKB">
        <authorList>
            <consortium name="EnsemblMetazoa"/>
        </authorList>
    </citation>
    <scope>IDENTIFICATION</scope>
</reference>
<organism evidence="7">
    <name type="scientific">Sarcoptes scabiei</name>
    <name type="common">Itch mite</name>
    <name type="synonym">Acarus scabiei</name>
    <dbReference type="NCBI Taxonomy" id="52283"/>
    <lineage>
        <taxon>Eukaryota</taxon>
        <taxon>Metazoa</taxon>
        <taxon>Ecdysozoa</taxon>
        <taxon>Arthropoda</taxon>
        <taxon>Chelicerata</taxon>
        <taxon>Arachnida</taxon>
        <taxon>Acari</taxon>
        <taxon>Acariformes</taxon>
        <taxon>Sarcoptiformes</taxon>
        <taxon>Astigmata</taxon>
        <taxon>Psoroptidia</taxon>
        <taxon>Sarcoptoidea</taxon>
        <taxon>Sarcoptidae</taxon>
        <taxon>Sarcoptinae</taxon>
        <taxon>Sarcoptes</taxon>
    </lineage>
</organism>
<evidence type="ECO:0000256" key="5">
    <source>
        <dbReference type="PROSITE-ProRule" id="PRU00288"/>
    </source>
</evidence>
<dbReference type="InterPro" id="IPR037278">
    <property type="entry name" value="ARFGAP/RecO"/>
</dbReference>
<dbReference type="Proteomes" id="UP000070412">
    <property type="component" value="Unassembled WGS sequence"/>
</dbReference>
<evidence type="ECO:0000256" key="2">
    <source>
        <dbReference type="ARBA" id="ARBA00022723"/>
    </source>
</evidence>
<keyword evidence="1" id="KW-0343">GTPase activation</keyword>
<dbReference type="InterPro" id="IPR001164">
    <property type="entry name" value="ArfGAP_dom"/>
</dbReference>
<name>A0A834VCX3_SARSC</name>
<dbReference type="FunFam" id="1.10.220.150:FF:000004">
    <property type="entry name" value="Putative ADP-ribosylation factor GTPase-activating protein 2"/>
    <property type="match status" value="1"/>
</dbReference>
<dbReference type="EnsemblMetazoa" id="SSS_8295s_mrna">
    <property type="protein sequence ID" value="KAF7492211.1"/>
    <property type="gene ID" value="SSS_8295"/>
</dbReference>